<feature type="signal peptide" evidence="2">
    <location>
        <begin position="1"/>
        <end position="25"/>
    </location>
</feature>
<dbReference type="Proteomes" id="UP001501207">
    <property type="component" value="Unassembled WGS sequence"/>
</dbReference>
<organism evidence="3 4">
    <name type="scientific">Compostibacter hankyongensis</name>
    <dbReference type="NCBI Taxonomy" id="1007089"/>
    <lineage>
        <taxon>Bacteria</taxon>
        <taxon>Pseudomonadati</taxon>
        <taxon>Bacteroidota</taxon>
        <taxon>Chitinophagia</taxon>
        <taxon>Chitinophagales</taxon>
        <taxon>Chitinophagaceae</taxon>
        <taxon>Compostibacter</taxon>
    </lineage>
</organism>
<protein>
    <submittedName>
        <fullName evidence="3">SusD/RagB family nutrient-binding outer membrane lipoprotein</fullName>
    </submittedName>
</protein>
<keyword evidence="1" id="KW-0175">Coiled coil</keyword>
<feature type="chain" id="PRO_5046064160" evidence="2">
    <location>
        <begin position="26"/>
        <end position="500"/>
    </location>
</feature>
<comment type="caution">
    <text evidence="3">The sequence shown here is derived from an EMBL/GenBank/DDBJ whole genome shotgun (WGS) entry which is preliminary data.</text>
</comment>
<evidence type="ECO:0000256" key="2">
    <source>
        <dbReference type="SAM" id="SignalP"/>
    </source>
</evidence>
<dbReference type="SUPFAM" id="SSF48452">
    <property type="entry name" value="TPR-like"/>
    <property type="match status" value="1"/>
</dbReference>
<dbReference type="InterPro" id="IPR041662">
    <property type="entry name" value="SusD-like_2"/>
</dbReference>
<reference evidence="4" key="1">
    <citation type="journal article" date="2019" name="Int. J. Syst. Evol. Microbiol.">
        <title>The Global Catalogue of Microorganisms (GCM) 10K type strain sequencing project: providing services to taxonomists for standard genome sequencing and annotation.</title>
        <authorList>
            <consortium name="The Broad Institute Genomics Platform"/>
            <consortium name="The Broad Institute Genome Sequencing Center for Infectious Disease"/>
            <person name="Wu L."/>
            <person name="Ma J."/>
        </authorList>
    </citation>
    <scope>NUCLEOTIDE SEQUENCE [LARGE SCALE GENOMIC DNA]</scope>
    <source>
        <strain evidence="4">JCM 17664</strain>
    </source>
</reference>
<feature type="coiled-coil region" evidence="1">
    <location>
        <begin position="155"/>
        <end position="189"/>
    </location>
</feature>
<dbReference type="InterPro" id="IPR011990">
    <property type="entry name" value="TPR-like_helical_dom_sf"/>
</dbReference>
<keyword evidence="2" id="KW-0732">Signal</keyword>
<evidence type="ECO:0000313" key="4">
    <source>
        <dbReference type="Proteomes" id="UP001501207"/>
    </source>
</evidence>
<keyword evidence="3" id="KW-0449">Lipoprotein</keyword>
<dbReference type="PROSITE" id="PS51257">
    <property type="entry name" value="PROKAR_LIPOPROTEIN"/>
    <property type="match status" value="1"/>
</dbReference>
<dbReference type="RefSeq" id="WP_344977685.1">
    <property type="nucleotide sequence ID" value="NZ_BAABFN010000002.1"/>
</dbReference>
<accession>A0ABP8FN65</accession>
<gene>
    <name evidence="3" type="ORF">GCM10023143_14230</name>
</gene>
<dbReference type="EMBL" id="BAABFN010000002">
    <property type="protein sequence ID" value="GAA4307566.1"/>
    <property type="molecule type" value="Genomic_DNA"/>
</dbReference>
<name>A0ABP8FN65_9BACT</name>
<dbReference type="Pfam" id="PF12771">
    <property type="entry name" value="SusD-like_2"/>
    <property type="match status" value="1"/>
</dbReference>
<evidence type="ECO:0000256" key="1">
    <source>
        <dbReference type="SAM" id="Coils"/>
    </source>
</evidence>
<dbReference type="Gene3D" id="1.25.40.390">
    <property type="match status" value="1"/>
</dbReference>
<evidence type="ECO:0000313" key="3">
    <source>
        <dbReference type="EMBL" id="GAA4307566.1"/>
    </source>
</evidence>
<sequence>MISGKIISGSSLIVVLALSSCTGNFDDMNTDPNNARTTRDIFYMTKAIVSTAYDYQKSAYMDEPASAGRYITMVRNEGNDTWGWDAGSWDADYLRLTTVKELRDIAETEKADQYVAVADILEVFNFAYITDRWGDIPYLEALQLSGDKEIVHPQYDKQEDIYPDLLKKLEEANNRLDTATGDIDENNDALYQGSKEGWQKLANSLRLRLLLRCAKKYTDAIPQIQEIVSHPEKYPIFTGNGDNAEVPYVGTFKWPGGPTGGGGNLTDPFAEFIKRKPSKEFVDFLQQRNDPRLPMLVDKTTGDPAQATVDHHPYVGVPNAINSPYDYNGGDEHISTLALDLFYKDQDAAVRASLMTYPEVCFILAEAAQQNGVNVPGETAESLYYKGIKAAMDYWGVSREADDAHYYDQPAVKYDGTLKQLIGQKWAALFLKGPEGWFDYRRTGDILDFNSRIGPAASQHNIPYRFIYPDNERNLNREAYDKAIAVFGEDTRNTKMWYLK</sequence>
<keyword evidence="4" id="KW-1185">Reference proteome</keyword>
<proteinExistence type="predicted"/>